<feature type="signal peptide" evidence="1">
    <location>
        <begin position="1"/>
        <end position="24"/>
    </location>
</feature>
<sequence length="302" mass="33768">MANFSNVIGSAALALAALALITLSRFHTETSPFLLDETDIAPEPTRGRGQGSGARWARYQADLKPFKAFNADSTYDQPLSSRFSTRINPYSDMPFTTRRGLPEIDARYEVPYARRAYDRVGSTPIFSADQASRDLDALHEFDLVKKKSFLAKRRDIKEAEAHPFGSATMFPKDSQDASFNLDDPKSWTGETKMCRDVTTHVNGLDNEGWADLATLKCCSYLCSKSQHLAFRDGDLLWGFGERNRYNSAVPTDEPARMADGTERYLCRTCAWDKEPSWAELGRDKLPKMEGHISIAEPDAEAA</sequence>
<dbReference type="EMBL" id="HBEZ01039212">
    <property type="protein sequence ID" value="CAD8643894.1"/>
    <property type="molecule type" value="Transcribed_RNA"/>
</dbReference>
<name>A0A7S0QQS5_9CRYP</name>
<evidence type="ECO:0000313" key="2">
    <source>
        <dbReference type="EMBL" id="CAD8643894.1"/>
    </source>
</evidence>
<gene>
    <name evidence="2" type="ORF">CCUR1050_LOCUS21579</name>
</gene>
<accession>A0A7S0QQS5</accession>
<protein>
    <submittedName>
        <fullName evidence="2">Uncharacterized protein</fullName>
    </submittedName>
</protein>
<organism evidence="2">
    <name type="scientific">Cryptomonas curvata</name>
    <dbReference type="NCBI Taxonomy" id="233186"/>
    <lineage>
        <taxon>Eukaryota</taxon>
        <taxon>Cryptophyceae</taxon>
        <taxon>Cryptomonadales</taxon>
        <taxon>Cryptomonadaceae</taxon>
        <taxon>Cryptomonas</taxon>
    </lineage>
</organism>
<reference evidence="2" key="1">
    <citation type="submission" date="2021-01" db="EMBL/GenBank/DDBJ databases">
        <authorList>
            <person name="Corre E."/>
            <person name="Pelletier E."/>
            <person name="Niang G."/>
            <person name="Scheremetjew M."/>
            <person name="Finn R."/>
            <person name="Kale V."/>
            <person name="Holt S."/>
            <person name="Cochrane G."/>
            <person name="Meng A."/>
            <person name="Brown T."/>
            <person name="Cohen L."/>
        </authorList>
    </citation>
    <scope>NUCLEOTIDE SEQUENCE</scope>
    <source>
        <strain evidence="2">CCAP979/52</strain>
    </source>
</reference>
<evidence type="ECO:0000256" key="1">
    <source>
        <dbReference type="SAM" id="SignalP"/>
    </source>
</evidence>
<proteinExistence type="predicted"/>
<feature type="chain" id="PRO_5030883337" evidence="1">
    <location>
        <begin position="25"/>
        <end position="302"/>
    </location>
</feature>
<dbReference type="AlphaFoldDB" id="A0A7S0QQS5"/>
<keyword evidence="1" id="KW-0732">Signal</keyword>